<dbReference type="EMBL" id="JACMHY010000014">
    <property type="protein sequence ID" value="MBC2868790.1"/>
    <property type="molecule type" value="Genomic_DNA"/>
</dbReference>
<evidence type="ECO:0000313" key="2">
    <source>
        <dbReference type="Proteomes" id="UP000517694"/>
    </source>
</evidence>
<dbReference type="Proteomes" id="UP000517694">
    <property type="component" value="Unassembled WGS sequence"/>
</dbReference>
<sequence>MRRLDLLRKVLDGCGRWTEAVAEEARRSAAYVRDLAQLPAEGWLGEPIELCTDAEIALADRLRRAVFGGAPTEPLRHLGEAETLALIQTREEFAGAVWITDDRDAGEYATARGIPVKTSVTVMREAVVAGHIHCIEGHRLLLDMVAGGRHLRGVPERAERLLD</sequence>
<name>A0A7X1I5R2_9ACTN</name>
<dbReference type="AlphaFoldDB" id="A0A7X1I5R2"/>
<accession>A0A7X1I5R2</accession>
<reference evidence="1 2" key="1">
    <citation type="submission" date="2020-08" db="EMBL/GenBank/DDBJ databases">
        <title>Whole-Genome Sequence of French Clinical Streptomyces mexicanus Strain Q0842.</title>
        <authorList>
            <person name="Boxberger M."/>
            <person name="La Scola B."/>
        </authorList>
    </citation>
    <scope>NUCLEOTIDE SEQUENCE [LARGE SCALE GENOMIC DNA]</scope>
    <source>
        <strain evidence="1 2">Marseille-Q0842</strain>
    </source>
</reference>
<dbReference type="OrthoDB" id="3733361at2"/>
<gene>
    <name evidence="1" type="ORF">H1R13_28640</name>
</gene>
<evidence type="ECO:0008006" key="3">
    <source>
        <dbReference type="Google" id="ProtNLM"/>
    </source>
</evidence>
<protein>
    <recommendedName>
        <fullName evidence="3">PIN domain-containing protein</fullName>
    </recommendedName>
</protein>
<proteinExistence type="predicted"/>
<comment type="caution">
    <text evidence="1">The sequence shown here is derived from an EMBL/GenBank/DDBJ whole genome shotgun (WGS) entry which is preliminary data.</text>
</comment>
<organism evidence="1 2">
    <name type="scientific">Streptomyces mexicanus</name>
    <dbReference type="NCBI Taxonomy" id="178566"/>
    <lineage>
        <taxon>Bacteria</taxon>
        <taxon>Bacillati</taxon>
        <taxon>Actinomycetota</taxon>
        <taxon>Actinomycetes</taxon>
        <taxon>Kitasatosporales</taxon>
        <taxon>Streptomycetaceae</taxon>
        <taxon>Streptomyces</taxon>
    </lineage>
</organism>
<keyword evidence="2" id="KW-1185">Reference proteome</keyword>
<evidence type="ECO:0000313" key="1">
    <source>
        <dbReference type="EMBL" id="MBC2868790.1"/>
    </source>
</evidence>